<organism evidence="2 3">
    <name type="scientific">Penicillium atrosanguineum</name>
    <dbReference type="NCBI Taxonomy" id="1132637"/>
    <lineage>
        <taxon>Eukaryota</taxon>
        <taxon>Fungi</taxon>
        <taxon>Dikarya</taxon>
        <taxon>Ascomycota</taxon>
        <taxon>Pezizomycotina</taxon>
        <taxon>Eurotiomycetes</taxon>
        <taxon>Eurotiomycetidae</taxon>
        <taxon>Eurotiales</taxon>
        <taxon>Aspergillaceae</taxon>
        <taxon>Penicillium</taxon>
    </lineage>
</organism>
<feature type="domain" description="RNase III" evidence="1">
    <location>
        <begin position="12"/>
        <end position="131"/>
    </location>
</feature>
<evidence type="ECO:0000313" key="3">
    <source>
        <dbReference type="Proteomes" id="UP001147746"/>
    </source>
</evidence>
<dbReference type="InterPro" id="IPR036389">
    <property type="entry name" value="RNase_III_sf"/>
</dbReference>
<reference evidence="2" key="1">
    <citation type="submission" date="2022-12" db="EMBL/GenBank/DDBJ databases">
        <authorList>
            <person name="Petersen C."/>
        </authorList>
    </citation>
    <scope>NUCLEOTIDE SEQUENCE</scope>
    <source>
        <strain evidence="2">IBT 21472</strain>
    </source>
</reference>
<dbReference type="Proteomes" id="UP001147746">
    <property type="component" value="Unassembled WGS sequence"/>
</dbReference>
<accession>A0A9W9Q4D8</accession>
<comment type="caution">
    <text evidence="2">The sequence shown here is derived from an EMBL/GenBank/DDBJ whole genome shotgun (WGS) entry which is preliminary data.</text>
</comment>
<evidence type="ECO:0000313" key="2">
    <source>
        <dbReference type="EMBL" id="KAJ5324355.1"/>
    </source>
</evidence>
<sequence length="150" mass="16393">MPLPPDEEIEAFENLVLKNSYRFTKRALIRDALQGPSPFNPSGKKTLALAGDASLRQMLVDQGRDREKSPEEIQNVITKVASNNNLNDRGIALGLDRFIVKNPGQQGFMAGKNVMSTTMEAILGAVHYDSDKNGADCENVMAALGLSWSE</sequence>
<dbReference type="PROSITE" id="PS50142">
    <property type="entry name" value="RNASE_3_2"/>
    <property type="match status" value="1"/>
</dbReference>
<evidence type="ECO:0000259" key="1">
    <source>
        <dbReference type="PROSITE" id="PS50142"/>
    </source>
</evidence>
<name>A0A9W9Q4D8_9EURO</name>
<dbReference type="Gene3D" id="1.10.1520.10">
    <property type="entry name" value="Ribonuclease III domain"/>
    <property type="match status" value="1"/>
</dbReference>
<reference evidence="2" key="2">
    <citation type="journal article" date="2023" name="IMA Fungus">
        <title>Comparative genomic study of the Penicillium genus elucidates a diverse pangenome and 15 lateral gene transfer events.</title>
        <authorList>
            <person name="Petersen C."/>
            <person name="Sorensen T."/>
            <person name="Nielsen M.R."/>
            <person name="Sondergaard T.E."/>
            <person name="Sorensen J.L."/>
            <person name="Fitzpatrick D.A."/>
            <person name="Frisvad J.C."/>
            <person name="Nielsen K.L."/>
        </authorList>
    </citation>
    <scope>NUCLEOTIDE SEQUENCE</scope>
    <source>
        <strain evidence="2">IBT 21472</strain>
    </source>
</reference>
<protein>
    <recommendedName>
        <fullName evidence="1">RNase III domain-containing protein</fullName>
    </recommendedName>
</protein>
<keyword evidence="3" id="KW-1185">Reference proteome</keyword>
<dbReference type="SUPFAM" id="SSF69065">
    <property type="entry name" value="RNase III domain-like"/>
    <property type="match status" value="1"/>
</dbReference>
<dbReference type="GO" id="GO:0006396">
    <property type="term" value="P:RNA processing"/>
    <property type="evidence" value="ECO:0007669"/>
    <property type="project" value="InterPro"/>
</dbReference>
<dbReference type="GO" id="GO:0004525">
    <property type="term" value="F:ribonuclease III activity"/>
    <property type="evidence" value="ECO:0007669"/>
    <property type="project" value="InterPro"/>
</dbReference>
<gene>
    <name evidence="2" type="ORF">N7476_002955</name>
</gene>
<dbReference type="InterPro" id="IPR000999">
    <property type="entry name" value="RNase_III_dom"/>
</dbReference>
<dbReference type="AlphaFoldDB" id="A0A9W9Q4D8"/>
<proteinExistence type="predicted"/>
<dbReference type="EMBL" id="JAPZBO010000002">
    <property type="protein sequence ID" value="KAJ5324355.1"/>
    <property type="molecule type" value="Genomic_DNA"/>
</dbReference>